<accession>A0A6A6HK64</accession>
<dbReference type="EMBL" id="ML991776">
    <property type="protein sequence ID" value="KAF2238208.1"/>
    <property type="molecule type" value="Genomic_DNA"/>
</dbReference>
<dbReference type="OrthoDB" id="9999611at2759"/>
<evidence type="ECO:0000313" key="3">
    <source>
        <dbReference type="Proteomes" id="UP000800092"/>
    </source>
</evidence>
<dbReference type="AlphaFoldDB" id="A0A6A6HK64"/>
<sequence length="90" mass="9173">MSSNSENPGLVSGHAQYVKGAAVSAVGSVTGSESWQQSGEQQKEQGVNEMKAAGEARDPQSQGFGKVEELAGKAAGCEGMENEGAASKKE</sequence>
<evidence type="ECO:0008006" key="4">
    <source>
        <dbReference type="Google" id="ProtNLM"/>
    </source>
</evidence>
<name>A0A6A6HK64_VIRVR</name>
<evidence type="ECO:0000313" key="2">
    <source>
        <dbReference type="EMBL" id="KAF2238208.1"/>
    </source>
</evidence>
<gene>
    <name evidence="2" type="ORF">EV356DRAFT_573333</name>
</gene>
<reference evidence="2" key="1">
    <citation type="journal article" date="2020" name="Stud. Mycol.">
        <title>101 Dothideomycetes genomes: a test case for predicting lifestyles and emergence of pathogens.</title>
        <authorList>
            <person name="Haridas S."/>
            <person name="Albert R."/>
            <person name="Binder M."/>
            <person name="Bloem J."/>
            <person name="Labutti K."/>
            <person name="Salamov A."/>
            <person name="Andreopoulos B."/>
            <person name="Baker S."/>
            <person name="Barry K."/>
            <person name="Bills G."/>
            <person name="Bluhm B."/>
            <person name="Cannon C."/>
            <person name="Castanera R."/>
            <person name="Culley D."/>
            <person name="Daum C."/>
            <person name="Ezra D."/>
            <person name="Gonzalez J."/>
            <person name="Henrissat B."/>
            <person name="Kuo A."/>
            <person name="Liang C."/>
            <person name="Lipzen A."/>
            <person name="Lutzoni F."/>
            <person name="Magnuson J."/>
            <person name="Mondo S."/>
            <person name="Nolan M."/>
            <person name="Ohm R."/>
            <person name="Pangilinan J."/>
            <person name="Park H.-J."/>
            <person name="Ramirez L."/>
            <person name="Alfaro M."/>
            <person name="Sun H."/>
            <person name="Tritt A."/>
            <person name="Yoshinaga Y."/>
            <person name="Zwiers L.-H."/>
            <person name="Turgeon B."/>
            <person name="Goodwin S."/>
            <person name="Spatafora J."/>
            <person name="Crous P."/>
            <person name="Grigoriev I."/>
        </authorList>
    </citation>
    <scope>NUCLEOTIDE SEQUENCE</scope>
    <source>
        <strain evidence="2">Tuck. ex Michener</strain>
    </source>
</reference>
<keyword evidence="3" id="KW-1185">Reference proteome</keyword>
<proteinExistence type="predicted"/>
<organism evidence="2 3">
    <name type="scientific">Viridothelium virens</name>
    <name type="common">Speckled blister lichen</name>
    <name type="synonym">Trypethelium virens</name>
    <dbReference type="NCBI Taxonomy" id="1048519"/>
    <lineage>
        <taxon>Eukaryota</taxon>
        <taxon>Fungi</taxon>
        <taxon>Dikarya</taxon>
        <taxon>Ascomycota</taxon>
        <taxon>Pezizomycotina</taxon>
        <taxon>Dothideomycetes</taxon>
        <taxon>Dothideomycetes incertae sedis</taxon>
        <taxon>Trypetheliales</taxon>
        <taxon>Trypetheliaceae</taxon>
        <taxon>Viridothelium</taxon>
    </lineage>
</organism>
<feature type="region of interest" description="Disordered" evidence="1">
    <location>
        <begin position="26"/>
        <end position="64"/>
    </location>
</feature>
<evidence type="ECO:0000256" key="1">
    <source>
        <dbReference type="SAM" id="MobiDB-lite"/>
    </source>
</evidence>
<feature type="compositionally biased region" description="Low complexity" evidence="1">
    <location>
        <begin position="26"/>
        <end position="40"/>
    </location>
</feature>
<protein>
    <recommendedName>
        <fullName evidence="4">CsbD-like domain-containing protein</fullName>
    </recommendedName>
</protein>
<dbReference type="Proteomes" id="UP000800092">
    <property type="component" value="Unassembled WGS sequence"/>
</dbReference>